<organism evidence="1 2">
    <name type="scientific">Anaeromicrobium sediminis</name>
    <dbReference type="NCBI Taxonomy" id="1478221"/>
    <lineage>
        <taxon>Bacteria</taxon>
        <taxon>Bacillati</taxon>
        <taxon>Bacillota</taxon>
        <taxon>Clostridia</taxon>
        <taxon>Peptostreptococcales</taxon>
        <taxon>Thermotaleaceae</taxon>
        <taxon>Anaeromicrobium</taxon>
    </lineage>
</organism>
<dbReference type="Proteomes" id="UP000216024">
    <property type="component" value="Unassembled WGS sequence"/>
</dbReference>
<comment type="caution">
    <text evidence="1">The sequence shown here is derived from an EMBL/GenBank/DDBJ whole genome shotgun (WGS) entry which is preliminary data.</text>
</comment>
<keyword evidence="2" id="KW-1185">Reference proteome</keyword>
<accession>A0A267MGG6</accession>
<evidence type="ECO:0000313" key="2">
    <source>
        <dbReference type="Proteomes" id="UP000216024"/>
    </source>
</evidence>
<dbReference type="AlphaFoldDB" id="A0A267MGG6"/>
<sequence>MIDKEILLDLTKGLIHNYGLISIDDFSHILKSRYGLDIPKRDSLTKILEDFSHDNDLFNVKDDYIYIDEIRDYNYLKDLQEEHGDLDYKHISYMEVIESSKLGRPLNKFYKKLYNYLKNTFGIATSKLPQTIEFLSYNFQLEMPLHELVQYLIEFSSTKRINDQTEILSLLGDFLEELPQWSLKGFSVNDLKKKDENKDKGTFGIITSLHG</sequence>
<reference evidence="1 2" key="1">
    <citation type="submission" date="2017-06" db="EMBL/GenBank/DDBJ databases">
        <title>Draft genome sequence of anaerobic fermentative bacterium Anaeromicrobium sediminis DY2726D isolated from West Pacific Ocean sediments.</title>
        <authorList>
            <person name="Zeng X."/>
        </authorList>
    </citation>
    <scope>NUCLEOTIDE SEQUENCE [LARGE SCALE GENOMIC DNA]</scope>
    <source>
        <strain evidence="1 2">DY2726D</strain>
    </source>
</reference>
<proteinExistence type="predicted"/>
<evidence type="ECO:0000313" key="1">
    <source>
        <dbReference type="EMBL" id="PAB57883.1"/>
    </source>
</evidence>
<protein>
    <submittedName>
        <fullName evidence="1">Uncharacterized protein</fullName>
    </submittedName>
</protein>
<dbReference type="EMBL" id="NIBG01000022">
    <property type="protein sequence ID" value="PAB57883.1"/>
    <property type="molecule type" value="Genomic_DNA"/>
</dbReference>
<gene>
    <name evidence="1" type="ORF">CCE28_17965</name>
</gene>
<name>A0A267MGG6_9FIRM</name>